<keyword evidence="1" id="KW-0378">Hydrolase</keyword>
<protein>
    <submittedName>
        <fullName evidence="1">HAD-IA family hydrolase</fullName>
    </submittedName>
</protein>
<dbReference type="Gene3D" id="3.40.50.1000">
    <property type="entry name" value="HAD superfamily/HAD-like"/>
    <property type="match status" value="1"/>
</dbReference>
<dbReference type="InterPro" id="IPR036412">
    <property type="entry name" value="HAD-like_sf"/>
</dbReference>
<dbReference type="InterPro" id="IPR023198">
    <property type="entry name" value="PGP-like_dom2"/>
</dbReference>
<dbReference type="NCBIfam" id="TIGR01549">
    <property type="entry name" value="HAD-SF-IA-v1"/>
    <property type="match status" value="1"/>
</dbReference>
<dbReference type="SFLD" id="SFLDG01135">
    <property type="entry name" value="C1.5.6:_HAD__Beta-PGM__Phospha"/>
    <property type="match status" value="1"/>
</dbReference>
<dbReference type="SFLD" id="SFLDG01129">
    <property type="entry name" value="C1.5:_HAD__Beta-PGM__Phosphata"/>
    <property type="match status" value="1"/>
</dbReference>
<dbReference type="SUPFAM" id="SSF56784">
    <property type="entry name" value="HAD-like"/>
    <property type="match status" value="1"/>
</dbReference>
<dbReference type="InterPro" id="IPR050155">
    <property type="entry name" value="HAD-like_hydrolase_sf"/>
</dbReference>
<dbReference type="Proteomes" id="UP001481413">
    <property type="component" value="Unassembled WGS sequence"/>
</dbReference>
<evidence type="ECO:0000313" key="1">
    <source>
        <dbReference type="EMBL" id="GAA6146344.1"/>
    </source>
</evidence>
<dbReference type="NCBIfam" id="TIGR01509">
    <property type="entry name" value="HAD-SF-IA-v3"/>
    <property type="match status" value="1"/>
</dbReference>
<comment type="caution">
    <text evidence="1">The sequence shown here is derived from an EMBL/GenBank/DDBJ whole genome shotgun (WGS) entry which is preliminary data.</text>
</comment>
<evidence type="ECO:0000313" key="2">
    <source>
        <dbReference type="Proteomes" id="UP001481413"/>
    </source>
</evidence>
<dbReference type="InterPro" id="IPR041492">
    <property type="entry name" value="HAD_2"/>
</dbReference>
<dbReference type="PANTHER" id="PTHR43434">
    <property type="entry name" value="PHOSPHOGLYCOLATE PHOSPHATASE"/>
    <property type="match status" value="1"/>
</dbReference>
<keyword evidence="2" id="KW-1185">Reference proteome</keyword>
<dbReference type="Pfam" id="PF13419">
    <property type="entry name" value="HAD_2"/>
    <property type="match status" value="1"/>
</dbReference>
<dbReference type="SFLD" id="SFLDS00003">
    <property type="entry name" value="Haloacid_Dehalogenase"/>
    <property type="match status" value="1"/>
</dbReference>
<gene>
    <name evidence="1" type="ORF">NBRC116585_24620</name>
</gene>
<accession>A0ABQ0A1T1</accession>
<sequence>MIFDWDGTLSDSTGRIVDSMRMAAAYVGLRVAPDSDIQNIIGLGLPEAIQTVWPEITIEQMPLMREAYARCFVYDSSVPMALFPGATDMLAKLSEQGRQLAVATGKSRKGLDRILADLDMTAAFHFTRCADETQSKPHPLMLSQILEAAGVSAKEALMVGDTTYDLQMAATIGMATVGMSHGAHDENRLQACGPEVICHSIDELSNWIEIHG</sequence>
<organism evidence="1 2">
    <name type="scientific">Thalassolituus maritimus</name>
    <dbReference type="NCBI Taxonomy" id="484498"/>
    <lineage>
        <taxon>Bacteria</taxon>
        <taxon>Pseudomonadati</taxon>
        <taxon>Pseudomonadota</taxon>
        <taxon>Gammaproteobacteria</taxon>
        <taxon>Oceanospirillales</taxon>
        <taxon>Oceanospirillaceae</taxon>
        <taxon>Thalassolituus</taxon>
    </lineage>
</organism>
<dbReference type="InterPro" id="IPR023214">
    <property type="entry name" value="HAD_sf"/>
</dbReference>
<dbReference type="InterPro" id="IPR006439">
    <property type="entry name" value="HAD-SF_hydro_IA"/>
</dbReference>
<dbReference type="PANTHER" id="PTHR43434:SF24">
    <property type="entry name" value="HYDROLASE-RELATED"/>
    <property type="match status" value="1"/>
</dbReference>
<reference evidence="1 2" key="1">
    <citation type="submission" date="2024-04" db="EMBL/GenBank/DDBJ databases">
        <title>Draft genome sequence of Thalassolituus maritimus NBRC 116585.</title>
        <authorList>
            <person name="Miyakawa T."/>
            <person name="Kusuya Y."/>
            <person name="Miura T."/>
        </authorList>
    </citation>
    <scope>NUCLEOTIDE SEQUENCE [LARGE SCALE GENOMIC DNA]</scope>
    <source>
        <strain evidence="1 2">5NW40-0001</strain>
    </source>
</reference>
<dbReference type="Gene3D" id="1.10.150.240">
    <property type="entry name" value="Putative phosphatase, domain 2"/>
    <property type="match status" value="1"/>
</dbReference>
<dbReference type="EMBL" id="BAABWH010000006">
    <property type="protein sequence ID" value="GAA6146344.1"/>
    <property type="molecule type" value="Genomic_DNA"/>
</dbReference>
<name>A0ABQ0A1T1_9GAMM</name>
<dbReference type="GO" id="GO:0016787">
    <property type="term" value="F:hydrolase activity"/>
    <property type="evidence" value="ECO:0007669"/>
    <property type="project" value="UniProtKB-KW"/>
</dbReference>
<proteinExistence type="predicted"/>